<proteinExistence type="predicted"/>
<accession>A0ABV6FEG4</accession>
<dbReference type="EMBL" id="JBHLWP010000009">
    <property type="protein sequence ID" value="MFC0251918.1"/>
    <property type="molecule type" value="Genomic_DNA"/>
</dbReference>
<protein>
    <submittedName>
        <fullName evidence="3">Alpha/beta hydrolase</fullName>
    </submittedName>
</protein>
<evidence type="ECO:0000256" key="1">
    <source>
        <dbReference type="ARBA" id="ARBA00022729"/>
    </source>
</evidence>
<evidence type="ECO:0000313" key="3">
    <source>
        <dbReference type="EMBL" id="MFC0251918.1"/>
    </source>
</evidence>
<dbReference type="Proteomes" id="UP001589773">
    <property type="component" value="Unassembled WGS sequence"/>
</dbReference>
<name>A0ABV6FEG4_9BURK</name>
<dbReference type="GO" id="GO:0016787">
    <property type="term" value="F:hydrolase activity"/>
    <property type="evidence" value="ECO:0007669"/>
    <property type="project" value="UniProtKB-KW"/>
</dbReference>
<dbReference type="RefSeq" id="WP_379678745.1">
    <property type="nucleotide sequence ID" value="NZ_JBHLWP010000009.1"/>
</dbReference>
<keyword evidence="1" id="KW-0732">Signal</keyword>
<dbReference type="InterPro" id="IPR050955">
    <property type="entry name" value="Plant_Biomass_Hydrol_Est"/>
</dbReference>
<sequence>MAADAHLAARPAPVSAACTNGPTGLHKLDVGGARDSYVFVPSRYDPAVPTPLVLLLHGAGGHAHDGLRVLLHLADHAGLILVAPASHRHTWDIIAGRSYGPDRDLADRALAEVFARYHVDPARLGIGGFSDGASYALSLGLANGDLFTHVLAFSPGFVGPMSPRGKPSVFISHGTGDHILPIDACSRRIVRALRAAGYPLRYEEFEGEHVIPPDIAQAALVWFSPA</sequence>
<evidence type="ECO:0000256" key="2">
    <source>
        <dbReference type="ARBA" id="ARBA00022801"/>
    </source>
</evidence>
<dbReference type="InterPro" id="IPR000801">
    <property type="entry name" value="Esterase-like"/>
</dbReference>
<gene>
    <name evidence="3" type="ORF">ACFFJK_08460</name>
</gene>
<evidence type="ECO:0000313" key="4">
    <source>
        <dbReference type="Proteomes" id="UP001589773"/>
    </source>
</evidence>
<dbReference type="Gene3D" id="3.40.50.1820">
    <property type="entry name" value="alpha/beta hydrolase"/>
    <property type="match status" value="1"/>
</dbReference>
<reference evidence="3 4" key="1">
    <citation type="submission" date="2024-09" db="EMBL/GenBank/DDBJ databases">
        <authorList>
            <person name="Sun Q."/>
            <person name="Mori K."/>
        </authorList>
    </citation>
    <scope>NUCLEOTIDE SEQUENCE [LARGE SCALE GENOMIC DNA]</scope>
    <source>
        <strain evidence="3 4">CCM 7792</strain>
    </source>
</reference>
<organism evidence="3 4">
    <name type="scientific">Massilia consociata</name>
    <dbReference type="NCBI Taxonomy" id="760117"/>
    <lineage>
        <taxon>Bacteria</taxon>
        <taxon>Pseudomonadati</taxon>
        <taxon>Pseudomonadota</taxon>
        <taxon>Betaproteobacteria</taxon>
        <taxon>Burkholderiales</taxon>
        <taxon>Oxalobacteraceae</taxon>
        <taxon>Telluria group</taxon>
        <taxon>Massilia</taxon>
    </lineage>
</organism>
<dbReference type="PANTHER" id="PTHR43037">
    <property type="entry name" value="UNNAMED PRODUCT-RELATED"/>
    <property type="match status" value="1"/>
</dbReference>
<comment type="caution">
    <text evidence="3">The sequence shown here is derived from an EMBL/GenBank/DDBJ whole genome shotgun (WGS) entry which is preliminary data.</text>
</comment>
<keyword evidence="4" id="KW-1185">Reference proteome</keyword>
<keyword evidence="2 3" id="KW-0378">Hydrolase</keyword>
<dbReference type="PANTHER" id="PTHR43037:SF5">
    <property type="entry name" value="FERULOYL ESTERASE"/>
    <property type="match status" value="1"/>
</dbReference>
<dbReference type="SUPFAM" id="SSF53474">
    <property type="entry name" value="alpha/beta-Hydrolases"/>
    <property type="match status" value="1"/>
</dbReference>
<dbReference type="Pfam" id="PF00756">
    <property type="entry name" value="Esterase"/>
    <property type="match status" value="1"/>
</dbReference>
<dbReference type="InterPro" id="IPR029058">
    <property type="entry name" value="AB_hydrolase_fold"/>
</dbReference>